<organism evidence="1 2">
    <name type="scientific">Ascaris lumbricoides</name>
    <name type="common">Giant roundworm</name>
    <dbReference type="NCBI Taxonomy" id="6252"/>
    <lineage>
        <taxon>Eukaryota</taxon>
        <taxon>Metazoa</taxon>
        <taxon>Ecdysozoa</taxon>
        <taxon>Nematoda</taxon>
        <taxon>Chromadorea</taxon>
        <taxon>Rhabditida</taxon>
        <taxon>Spirurina</taxon>
        <taxon>Ascaridomorpha</taxon>
        <taxon>Ascaridoidea</taxon>
        <taxon>Ascarididae</taxon>
        <taxon>Ascaris</taxon>
    </lineage>
</organism>
<accession>A0A9J2NR70</accession>
<evidence type="ECO:0000313" key="1">
    <source>
        <dbReference type="Proteomes" id="UP000036681"/>
    </source>
</evidence>
<dbReference type="AlphaFoldDB" id="A0A9J2NR70"/>
<sequence length="502" mass="55689">MSEAMSATATTPFSYDLYETVSRIAAEPRSFARRRMFKLSTSSNGGVFKPYAVTFPQQVRALVIEKMTYGTYSMSDTEALRALTELLTFPEKKDLINLNSLSKHPTYPKLPCIVTAAGDARISLLPYHSGVVRGILDDFLREENMCKVVLVDYGQTILCSASIVFYFTSQSSEAREAPVALFNCRISELTPRGTNGYNTVELSAGMTYEICLLRKLNNKLLAGIAIEPFSWSPVMDDVNLKGEEQQLEALHGNIDTFIKNPEGGETTIAIARKKVEEEEEALHRERIAFEQECMEREKELALAAMQMQLLDFSSRLNTVYAASQHVSFDAVVQERAASGLSWTPFSPHQLQAMSLAKNGFQNNGQRMLLPLDCRESVGIRSRRQSSLSDAASRSILFSGESLLPATGPEVSVTLVQEISKRRCSRTKSLGESGSNLTEAGSCSNRQLANADYSRYRSARTHAPVGLLESDIELMSYIQLLPNKSKHKPPPARSSEFIVVDEL</sequence>
<proteinExistence type="predicted"/>
<protein>
    <submittedName>
        <fullName evidence="2">Tudor domain-containing protein</fullName>
    </submittedName>
</protein>
<dbReference type="Proteomes" id="UP000036681">
    <property type="component" value="Unplaced"/>
</dbReference>
<name>A0A9J2NR70_ASCLU</name>
<reference evidence="2" key="1">
    <citation type="submission" date="2023-03" db="UniProtKB">
        <authorList>
            <consortium name="WormBaseParasite"/>
        </authorList>
    </citation>
    <scope>IDENTIFICATION</scope>
</reference>
<evidence type="ECO:0000313" key="2">
    <source>
        <dbReference type="WBParaSite" id="ALUE_0000001401-mRNA-1"/>
    </source>
</evidence>
<dbReference type="WBParaSite" id="ALUE_0000001401-mRNA-1">
    <property type="protein sequence ID" value="ALUE_0000001401-mRNA-1"/>
    <property type="gene ID" value="ALUE_0000001401"/>
</dbReference>
<keyword evidence="1" id="KW-1185">Reference proteome</keyword>